<evidence type="ECO:0000313" key="3">
    <source>
        <dbReference type="Proteomes" id="UP001212841"/>
    </source>
</evidence>
<dbReference type="Gene3D" id="3.40.50.150">
    <property type="entry name" value="Vaccinia Virus protein VP39"/>
    <property type="match status" value="1"/>
</dbReference>
<dbReference type="Proteomes" id="UP001212841">
    <property type="component" value="Unassembled WGS sequence"/>
</dbReference>
<evidence type="ECO:0000313" key="2">
    <source>
        <dbReference type="EMBL" id="KAJ3052155.1"/>
    </source>
</evidence>
<dbReference type="EMBL" id="JADGJD010000320">
    <property type="protein sequence ID" value="KAJ3052155.1"/>
    <property type="molecule type" value="Genomic_DNA"/>
</dbReference>
<evidence type="ECO:0008006" key="4">
    <source>
        <dbReference type="Google" id="ProtNLM"/>
    </source>
</evidence>
<dbReference type="AlphaFoldDB" id="A0AAD5X2N6"/>
<comment type="caution">
    <text evidence="2">The sequence shown here is derived from an EMBL/GenBank/DDBJ whole genome shotgun (WGS) entry which is preliminary data.</text>
</comment>
<keyword evidence="3" id="KW-1185">Reference proteome</keyword>
<organism evidence="2 3">
    <name type="scientific">Rhizophlyctis rosea</name>
    <dbReference type="NCBI Taxonomy" id="64517"/>
    <lineage>
        <taxon>Eukaryota</taxon>
        <taxon>Fungi</taxon>
        <taxon>Fungi incertae sedis</taxon>
        <taxon>Chytridiomycota</taxon>
        <taxon>Chytridiomycota incertae sedis</taxon>
        <taxon>Chytridiomycetes</taxon>
        <taxon>Rhizophlyctidales</taxon>
        <taxon>Rhizophlyctidaceae</taxon>
        <taxon>Rhizophlyctis</taxon>
    </lineage>
</organism>
<protein>
    <recommendedName>
        <fullName evidence="4">Methyltransferase-domain-containing protein</fullName>
    </recommendedName>
</protein>
<feature type="region of interest" description="Disordered" evidence="1">
    <location>
        <begin position="1"/>
        <end position="20"/>
    </location>
</feature>
<proteinExistence type="predicted"/>
<name>A0AAD5X2N6_9FUNG</name>
<feature type="non-terminal residue" evidence="2">
    <location>
        <position position="1"/>
    </location>
</feature>
<sequence length="235" mass="25799">MASWDVGGDKGSEYIPTPDETTYVTRPLPLLIPTPEGEPISLTIYQDQHADFIAGKVWPSGPLLATYLSRTLPLNPPTTPLRIVELGAGTGITGLSVAKLLSRITPQPPEPHEVILTDLSLALPLLDRNILANFPPSSIPSPVTVRTTRLHWGSSADTQCLLNSNPPFTMIIAADVIYFPNLYDPLIETLVELAGGETEVLIAYKKRQPEKEADFFERFGRWFTFESVGEDLAYG</sequence>
<gene>
    <name evidence="2" type="ORF">HK097_006801</name>
</gene>
<dbReference type="Pfam" id="PF10294">
    <property type="entry name" value="Methyltransf_16"/>
    <property type="match status" value="1"/>
</dbReference>
<dbReference type="InterPro" id="IPR029063">
    <property type="entry name" value="SAM-dependent_MTases_sf"/>
</dbReference>
<accession>A0AAD5X2N6</accession>
<dbReference type="PANTHER" id="PTHR14614">
    <property type="entry name" value="HEPATOCELLULAR CARCINOMA-ASSOCIATED ANTIGEN"/>
    <property type="match status" value="1"/>
</dbReference>
<dbReference type="InterPro" id="IPR019410">
    <property type="entry name" value="Methyltransf_16"/>
</dbReference>
<dbReference type="SUPFAM" id="SSF53335">
    <property type="entry name" value="S-adenosyl-L-methionine-dependent methyltransferases"/>
    <property type="match status" value="1"/>
</dbReference>
<reference evidence="2" key="1">
    <citation type="submission" date="2020-05" db="EMBL/GenBank/DDBJ databases">
        <title>Phylogenomic resolution of chytrid fungi.</title>
        <authorList>
            <person name="Stajich J.E."/>
            <person name="Amses K."/>
            <person name="Simmons R."/>
            <person name="Seto K."/>
            <person name="Myers J."/>
            <person name="Bonds A."/>
            <person name="Quandt C.A."/>
            <person name="Barry K."/>
            <person name="Liu P."/>
            <person name="Grigoriev I."/>
            <person name="Longcore J.E."/>
            <person name="James T.Y."/>
        </authorList>
    </citation>
    <scope>NUCLEOTIDE SEQUENCE</scope>
    <source>
        <strain evidence="2">JEL0318</strain>
    </source>
</reference>
<evidence type="ECO:0000256" key="1">
    <source>
        <dbReference type="SAM" id="MobiDB-lite"/>
    </source>
</evidence>